<sequence>MANWIAGYWWAKQFGLRFAHWSFTSPRWERFLGFGEDEVGVEALVSGKGYRIVKLPPFREANGEDLDLIRRIISSYSDGKVVFQLHANQPYKDHIGVMDDLRRKFHQAKARQNDRVQYSPDSFSIAVHVRRGDIVQGQLEGNSNHQLRWQDNDYFRKVLGNVLANLKTQRPIEIFLFSQGQAEDFADFSGFENLRLCLEMSAEESFLHMVHSDLLITSKSSFSYKPALMSKGIRVCPRDFWHAYPESDQWILAESDGSIAEGSMVSAVRSVGGPD</sequence>
<name>A0A934VEZ3_9BACT</name>
<proteinExistence type="predicted"/>
<dbReference type="RefSeq" id="WP_200279985.1">
    <property type="nucleotide sequence ID" value="NZ_JAENII010000009.1"/>
</dbReference>
<comment type="caution">
    <text evidence="1">The sequence shown here is derived from an EMBL/GenBank/DDBJ whole genome shotgun (WGS) entry which is preliminary data.</text>
</comment>
<gene>
    <name evidence="1" type="ORF">JIN81_12405</name>
</gene>
<organism evidence="1 2">
    <name type="scientific">Haloferula rosea</name>
    <dbReference type="NCBI Taxonomy" id="490093"/>
    <lineage>
        <taxon>Bacteria</taxon>
        <taxon>Pseudomonadati</taxon>
        <taxon>Verrucomicrobiota</taxon>
        <taxon>Verrucomicrobiia</taxon>
        <taxon>Verrucomicrobiales</taxon>
        <taxon>Verrucomicrobiaceae</taxon>
        <taxon>Haloferula</taxon>
    </lineage>
</organism>
<dbReference type="AlphaFoldDB" id="A0A934VEZ3"/>
<accession>A0A934VEZ3</accession>
<keyword evidence="2" id="KW-1185">Reference proteome</keyword>
<reference evidence="1" key="1">
    <citation type="submission" date="2021-01" db="EMBL/GenBank/DDBJ databases">
        <title>Modified the classification status of verrucomicrobia.</title>
        <authorList>
            <person name="Feng X."/>
        </authorList>
    </citation>
    <scope>NUCLEOTIDE SEQUENCE</scope>
    <source>
        <strain evidence="1">KCTC 22201</strain>
    </source>
</reference>
<protein>
    <recommendedName>
        <fullName evidence="3">Glycosyl transferase family 11</fullName>
    </recommendedName>
</protein>
<evidence type="ECO:0000313" key="2">
    <source>
        <dbReference type="Proteomes" id="UP000658278"/>
    </source>
</evidence>
<evidence type="ECO:0008006" key="3">
    <source>
        <dbReference type="Google" id="ProtNLM"/>
    </source>
</evidence>
<dbReference type="Proteomes" id="UP000658278">
    <property type="component" value="Unassembled WGS sequence"/>
</dbReference>
<dbReference type="EMBL" id="JAENII010000009">
    <property type="protein sequence ID" value="MBK1827824.1"/>
    <property type="molecule type" value="Genomic_DNA"/>
</dbReference>
<evidence type="ECO:0000313" key="1">
    <source>
        <dbReference type="EMBL" id="MBK1827824.1"/>
    </source>
</evidence>